<dbReference type="InterPro" id="IPR036318">
    <property type="entry name" value="FAD-bd_PCMH-like_sf"/>
</dbReference>
<evidence type="ECO:0000259" key="10">
    <source>
        <dbReference type="PROSITE" id="PS51387"/>
    </source>
</evidence>
<dbReference type="SUPFAM" id="SSF55103">
    <property type="entry name" value="FAD-linked oxidases, C-terminal domain"/>
    <property type="match status" value="1"/>
</dbReference>
<organism evidence="11">
    <name type="scientific">Aureoumbra lagunensis</name>
    <dbReference type="NCBI Taxonomy" id="44058"/>
    <lineage>
        <taxon>Eukaryota</taxon>
        <taxon>Sar</taxon>
        <taxon>Stramenopiles</taxon>
        <taxon>Ochrophyta</taxon>
        <taxon>Pelagophyceae</taxon>
        <taxon>Pelagomonadales</taxon>
        <taxon>Aureoumbra</taxon>
    </lineage>
</organism>
<evidence type="ECO:0000256" key="9">
    <source>
        <dbReference type="ARBA" id="ARBA00038897"/>
    </source>
</evidence>
<dbReference type="EMBL" id="HBIJ01013271">
    <property type="protein sequence ID" value="CAE0368231.1"/>
    <property type="molecule type" value="Transcribed_RNA"/>
</dbReference>
<evidence type="ECO:0000256" key="2">
    <source>
        <dbReference type="ARBA" id="ARBA00004173"/>
    </source>
</evidence>
<evidence type="ECO:0000256" key="6">
    <source>
        <dbReference type="ARBA" id="ARBA00022946"/>
    </source>
</evidence>
<sequence length="477" mass="51967">MFRPCVRRLAPYGRVTPGVMSTLESICQCTDNPSVLERHGKDESYHECIPPSVVAFPEQVDEIQAIVRLCAEKRIPIIPYGTGTSLEGHIQALEGGITLDLGVKMNHILDENTIDMVAKVQAGVTRKQLNTSLRYSGLEFAVDPGADASLGGMVACAASGTMAMSKGTMRENTLGLEVILPDGKLAQLGGRTKKSSAGYDLTRLFVGSEGTLGIITNATLRLHPLPARIAAIVVAFDGVRQAAEAVIYLLAMCSSGVLRRCEFLDPTTIRAFNHYQNYSDESKLPERATLFIELGDATQELLFAHIEIVRDLCLEIDNHAHFNASMDPQRSQELWAARHRTYYASLALKPNGKAVVTDTCVPLSQFAQVVQETVNTVHEFNIIGPVFGHAGDGNIHAILVHSDEDDEEYMKRIHECNARIVDIALAHGGTCTGEHGVGVGKIPYLKKQYPPPTIEAMATVKRAFDPLNIMNPGKIIL</sequence>
<dbReference type="FunFam" id="3.30.70.2740:FF:000001">
    <property type="entry name" value="D-lactate dehydrogenase mitochondrial"/>
    <property type="match status" value="1"/>
</dbReference>
<dbReference type="GO" id="GO:0005739">
    <property type="term" value="C:mitochondrion"/>
    <property type="evidence" value="ECO:0007669"/>
    <property type="project" value="UniProtKB-SubCell"/>
</dbReference>
<dbReference type="FunFam" id="1.10.45.10:FF:000001">
    <property type="entry name" value="D-lactate dehydrogenase mitochondrial"/>
    <property type="match status" value="1"/>
</dbReference>
<dbReference type="AlphaFoldDB" id="A0A7S3JZT6"/>
<dbReference type="SUPFAM" id="SSF56176">
    <property type="entry name" value="FAD-binding/transporter-associated domain-like"/>
    <property type="match status" value="1"/>
</dbReference>
<comment type="subcellular location">
    <subcellularLocation>
        <location evidence="2">Mitochondrion</location>
    </subcellularLocation>
</comment>
<evidence type="ECO:0000256" key="5">
    <source>
        <dbReference type="ARBA" id="ARBA00022827"/>
    </source>
</evidence>
<evidence type="ECO:0000313" key="11">
    <source>
        <dbReference type="EMBL" id="CAE0368231.1"/>
    </source>
</evidence>
<comment type="similarity">
    <text evidence="3">Belongs to the FAD-binding oxidoreductase/transferase type 4 family.</text>
</comment>
<comment type="cofactor">
    <cofactor evidence="1">
        <name>FAD</name>
        <dbReference type="ChEBI" id="CHEBI:57692"/>
    </cofactor>
</comment>
<keyword evidence="4" id="KW-0285">Flavoprotein</keyword>
<protein>
    <recommendedName>
        <fullName evidence="9">D-lactate dehydrogenase (cytochrome)</fullName>
        <ecNumber evidence="9">1.1.2.4</ecNumber>
    </recommendedName>
</protein>
<dbReference type="Gene3D" id="3.30.465.10">
    <property type="match status" value="1"/>
</dbReference>
<dbReference type="Gene3D" id="3.30.70.2740">
    <property type="match status" value="1"/>
</dbReference>
<feature type="domain" description="FAD-binding PCMH-type" evidence="10">
    <location>
        <begin position="46"/>
        <end position="225"/>
    </location>
</feature>
<dbReference type="InterPro" id="IPR004113">
    <property type="entry name" value="FAD-bd_oxidored_4_C"/>
</dbReference>
<evidence type="ECO:0000256" key="3">
    <source>
        <dbReference type="ARBA" id="ARBA00008000"/>
    </source>
</evidence>
<dbReference type="Pfam" id="PF02913">
    <property type="entry name" value="FAD-oxidase_C"/>
    <property type="match status" value="1"/>
</dbReference>
<keyword evidence="8" id="KW-0496">Mitochondrion</keyword>
<evidence type="ECO:0000256" key="7">
    <source>
        <dbReference type="ARBA" id="ARBA00023002"/>
    </source>
</evidence>
<dbReference type="Pfam" id="PF01565">
    <property type="entry name" value="FAD_binding_4"/>
    <property type="match status" value="1"/>
</dbReference>
<dbReference type="PROSITE" id="PS51387">
    <property type="entry name" value="FAD_PCMH"/>
    <property type="match status" value="1"/>
</dbReference>
<dbReference type="EC" id="1.1.2.4" evidence="9"/>
<dbReference type="InterPro" id="IPR006094">
    <property type="entry name" value="Oxid_FAD_bind_N"/>
</dbReference>
<dbReference type="InterPro" id="IPR016164">
    <property type="entry name" value="FAD-linked_Oxase-like_C"/>
</dbReference>
<keyword evidence="7" id="KW-0560">Oxidoreductase</keyword>
<dbReference type="InterPro" id="IPR016166">
    <property type="entry name" value="FAD-bd_PCMH"/>
</dbReference>
<dbReference type="GO" id="GO:0004458">
    <property type="term" value="F:D-lactate dehydrogenase (cytochrome) activity"/>
    <property type="evidence" value="ECO:0007669"/>
    <property type="project" value="UniProtKB-EC"/>
</dbReference>
<keyword evidence="6" id="KW-0809">Transit peptide</keyword>
<dbReference type="GO" id="GO:0008720">
    <property type="term" value="F:D-lactate dehydrogenase (NAD+) activity"/>
    <property type="evidence" value="ECO:0007669"/>
    <property type="project" value="TreeGrafter"/>
</dbReference>
<reference evidence="11" key="1">
    <citation type="submission" date="2021-01" db="EMBL/GenBank/DDBJ databases">
        <authorList>
            <person name="Corre E."/>
            <person name="Pelletier E."/>
            <person name="Niang G."/>
            <person name="Scheremetjew M."/>
            <person name="Finn R."/>
            <person name="Kale V."/>
            <person name="Holt S."/>
            <person name="Cochrane G."/>
            <person name="Meng A."/>
            <person name="Brown T."/>
            <person name="Cohen L."/>
        </authorList>
    </citation>
    <scope>NUCLEOTIDE SEQUENCE</scope>
    <source>
        <strain evidence="11">CCMP1510</strain>
    </source>
</reference>
<dbReference type="InterPro" id="IPR016169">
    <property type="entry name" value="FAD-bd_PCMH_sub2"/>
</dbReference>
<dbReference type="InterPro" id="IPR016171">
    <property type="entry name" value="Vanillyl_alc_oxidase_C-sub2"/>
</dbReference>
<dbReference type="FunFam" id="3.30.465.10:FF:000016">
    <property type="entry name" value="probable D-lactate dehydrogenase, mitochondrial"/>
    <property type="match status" value="1"/>
</dbReference>
<accession>A0A7S3JZT6</accession>
<evidence type="ECO:0000256" key="1">
    <source>
        <dbReference type="ARBA" id="ARBA00001974"/>
    </source>
</evidence>
<dbReference type="GO" id="GO:1903457">
    <property type="term" value="P:lactate catabolic process"/>
    <property type="evidence" value="ECO:0007669"/>
    <property type="project" value="TreeGrafter"/>
</dbReference>
<keyword evidence="5" id="KW-0274">FAD</keyword>
<dbReference type="Gene3D" id="1.10.45.10">
    <property type="entry name" value="Vanillyl-alcohol Oxidase, Chain A, domain 4"/>
    <property type="match status" value="1"/>
</dbReference>
<evidence type="ECO:0000256" key="4">
    <source>
        <dbReference type="ARBA" id="ARBA00022630"/>
    </source>
</evidence>
<dbReference type="PANTHER" id="PTHR11748">
    <property type="entry name" value="D-LACTATE DEHYDROGENASE"/>
    <property type="match status" value="1"/>
</dbReference>
<proteinExistence type="inferred from homology"/>
<name>A0A7S3JZT6_9STRA</name>
<dbReference type="GO" id="GO:0071949">
    <property type="term" value="F:FAD binding"/>
    <property type="evidence" value="ECO:0007669"/>
    <property type="project" value="InterPro"/>
</dbReference>
<gene>
    <name evidence="11" type="ORF">ALAG00032_LOCUS8993</name>
</gene>
<evidence type="ECO:0000256" key="8">
    <source>
        <dbReference type="ARBA" id="ARBA00023128"/>
    </source>
</evidence>
<dbReference type="PANTHER" id="PTHR11748:SF111">
    <property type="entry name" value="D-LACTATE DEHYDROGENASE, MITOCHONDRIAL-RELATED"/>
    <property type="match status" value="1"/>
</dbReference>